<accession>A0A939D6X0</accession>
<dbReference type="PANTHER" id="PTHR20953">
    <property type="entry name" value="KINASE-RELATED"/>
    <property type="match status" value="1"/>
</dbReference>
<dbReference type="Gene3D" id="3.40.50.300">
    <property type="entry name" value="P-loop containing nucleotide triphosphate hydrolases"/>
    <property type="match status" value="1"/>
</dbReference>
<keyword evidence="2" id="KW-0067">ATP-binding</keyword>
<keyword evidence="5" id="KW-1185">Reference proteome</keyword>
<reference evidence="4" key="1">
    <citation type="submission" date="2021-02" db="EMBL/GenBank/DDBJ databases">
        <title>Abyssanaerobacter marinus gen.nov., sp., nov, anaerobic bacterium isolated from the Onnuri vent field of Indian Ocean and suggestion of Mogibacteriaceae fam. nov., and proposal of reclassification of ambiguous this family's genus member.</title>
        <authorList>
            <person name="Kim Y.J."/>
            <person name="Yang J.-A."/>
        </authorList>
    </citation>
    <scope>NUCLEOTIDE SEQUENCE</scope>
    <source>
        <strain evidence="4">DSM 2634</strain>
    </source>
</reference>
<proteinExistence type="predicted"/>
<gene>
    <name evidence="4" type="primary">spoIIIAA</name>
    <name evidence="4" type="ORF">JYB65_04095</name>
</gene>
<dbReference type="InterPro" id="IPR027417">
    <property type="entry name" value="P-loop_NTPase"/>
</dbReference>
<dbReference type="RefSeq" id="WP_206581332.1">
    <property type="nucleotide sequence ID" value="NZ_JAFJZZ010000001.1"/>
</dbReference>
<dbReference type="NCBIfam" id="TIGR02858">
    <property type="entry name" value="spore_III_AA"/>
    <property type="match status" value="1"/>
</dbReference>
<dbReference type="Proteomes" id="UP000664545">
    <property type="component" value="Unassembled WGS sequence"/>
</dbReference>
<dbReference type="SUPFAM" id="SSF52540">
    <property type="entry name" value="P-loop containing nucleoside triphosphate hydrolases"/>
    <property type="match status" value="1"/>
</dbReference>
<evidence type="ECO:0000256" key="1">
    <source>
        <dbReference type="ARBA" id="ARBA00022741"/>
    </source>
</evidence>
<dbReference type="PANTHER" id="PTHR20953:SF3">
    <property type="entry name" value="P-LOOP CONTAINING NUCLEOSIDE TRIPHOSPHATE HYDROLASES SUPERFAMILY PROTEIN"/>
    <property type="match status" value="1"/>
</dbReference>
<dbReference type="Pfam" id="PF19568">
    <property type="entry name" value="Spore_III_AA"/>
    <property type="match status" value="1"/>
</dbReference>
<name>A0A939D6X0_CLOAM</name>
<dbReference type="InterPro" id="IPR014217">
    <property type="entry name" value="Spore_III_AA"/>
</dbReference>
<evidence type="ECO:0000256" key="2">
    <source>
        <dbReference type="ARBA" id="ARBA00022840"/>
    </source>
</evidence>
<dbReference type="EMBL" id="JAFJZZ010000001">
    <property type="protein sequence ID" value="MBN7772534.1"/>
    <property type="molecule type" value="Genomic_DNA"/>
</dbReference>
<comment type="caution">
    <text evidence="4">The sequence shown here is derived from an EMBL/GenBank/DDBJ whole genome shotgun (WGS) entry which is preliminary data.</text>
</comment>
<feature type="domain" description="Stage III sporulation protein AA AAA+ ATPase" evidence="3">
    <location>
        <begin position="27"/>
        <end position="294"/>
    </location>
</feature>
<organism evidence="4 5">
    <name type="scientific">Clostridium aminobutyricum</name>
    <dbReference type="NCBI Taxonomy" id="33953"/>
    <lineage>
        <taxon>Bacteria</taxon>
        <taxon>Bacillati</taxon>
        <taxon>Bacillota</taxon>
        <taxon>Clostridia</taxon>
        <taxon>Eubacteriales</taxon>
        <taxon>Clostridiaceae</taxon>
        <taxon>Clostridium</taxon>
    </lineage>
</organism>
<sequence>MNSFNIVLKKLPLELQETLMVMPANILENLEEVRLRQGSPISIIARNKEYVLDTQNKLSIDSKYLGNVLNSLVDYSYYAYEEELAKGYITVEGGHRVGICGKAVLDNGNVKLIKDISSLNLRRSKELIGISKKCLDKIIDPQSGFLYNTLIVSPPKCGKTTLLRDIVRHLSTNGLRVGLCDERSEIAGMHQGNATFDVGPRTDILDGCPKSIGIPMLIRSMAPDIIATDEIGKQEDIGAIETALCAGTKLLTTIHGNSFEDILNSNIAKVIKQGAFKRIIYLTNVPCTGTIKGVQHV</sequence>
<dbReference type="InterPro" id="IPR045735">
    <property type="entry name" value="Spore_III_AA_AAA+_ATPase"/>
</dbReference>
<protein>
    <submittedName>
        <fullName evidence="4">Stage III sporulation protein AA</fullName>
    </submittedName>
</protein>
<keyword evidence="1" id="KW-0547">Nucleotide-binding</keyword>
<evidence type="ECO:0000313" key="5">
    <source>
        <dbReference type="Proteomes" id="UP000664545"/>
    </source>
</evidence>
<dbReference type="GO" id="GO:0005524">
    <property type="term" value="F:ATP binding"/>
    <property type="evidence" value="ECO:0007669"/>
    <property type="project" value="UniProtKB-KW"/>
</dbReference>
<evidence type="ECO:0000313" key="4">
    <source>
        <dbReference type="EMBL" id="MBN7772534.1"/>
    </source>
</evidence>
<evidence type="ECO:0000259" key="3">
    <source>
        <dbReference type="Pfam" id="PF19568"/>
    </source>
</evidence>
<dbReference type="AlphaFoldDB" id="A0A939D6X0"/>